<feature type="chain" id="PRO_5035755870" evidence="1">
    <location>
        <begin position="22"/>
        <end position="137"/>
    </location>
</feature>
<keyword evidence="3" id="KW-1185">Reference proteome</keyword>
<evidence type="ECO:0000256" key="1">
    <source>
        <dbReference type="SAM" id="SignalP"/>
    </source>
</evidence>
<organism evidence="2 3">
    <name type="scientific">Roseiterribacter gracilis</name>
    <dbReference type="NCBI Taxonomy" id="2812848"/>
    <lineage>
        <taxon>Bacteria</taxon>
        <taxon>Pseudomonadati</taxon>
        <taxon>Pseudomonadota</taxon>
        <taxon>Alphaproteobacteria</taxon>
        <taxon>Rhodospirillales</taxon>
        <taxon>Roseiterribacteraceae</taxon>
        <taxon>Roseiterribacter</taxon>
    </lineage>
</organism>
<gene>
    <name evidence="2" type="ORF">TMPK1_23310</name>
</gene>
<evidence type="ECO:0000313" key="2">
    <source>
        <dbReference type="EMBL" id="GIL40094.1"/>
    </source>
</evidence>
<comment type="caution">
    <text evidence="2">The sequence shown here is derived from an EMBL/GenBank/DDBJ whole genome shotgun (WGS) entry which is preliminary data.</text>
</comment>
<evidence type="ECO:0000313" key="3">
    <source>
        <dbReference type="Proteomes" id="UP000681075"/>
    </source>
</evidence>
<dbReference type="EMBL" id="BOPV01000001">
    <property type="protein sequence ID" value="GIL40094.1"/>
    <property type="molecule type" value="Genomic_DNA"/>
</dbReference>
<proteinExistence type="predicted"/>
<protein>
    <submittedName>
        <fullName evidence="2">Uncharacterized protein</fullName>
    </submittedName>
</protein>
<feature type="signal peptide" evidence="1">
    <location>
        <begin position="1"/>
        <end position="21"/>
    </location>
</feature>
<name>A0A8S8XBI1_9PROT</name>
<accession>A0A8S8XBI1</accession>
<keyword evidence="1" id="KW-0732">Signal</keyword>
<reference evidence="2" key="1">
    <citation type="submission" date="2021-02" db="EMBL/GenBank/DDBJ databases">
        <title>Genome sequence of Rhodospirillales sp. strain TMPK1 isolated from soil.</title>
        <authorList>
            <person name="Nakai R."/>
            <person name="Kusada H."/>
            <person name="Tamaki H."/>
        </authorList>
    </citation>
    <scope>NUCLEOTIDE SEQUENCE</scope>
    <source>
        <strain evidence="2">TMPK1</strain>
    </source>
</reference>
<dbReference type="RefSeq" id="WP_420243203.1">
    <property type="nucleotide sequence ID" value="NZ_BOPV01000001.1"/>
</dbReference>
<dbReference type="AlphaFoldDB" id="A0A8S8XBI1"/>
<sequence length="137" mass="14787">MKKLLGAVLAIGLLQADPAAAFNIKNDTPWMICVFGNRGGYADQISPGQTNQGWALNKTIKISIVPFDASVCVGENGENCTTKCSNKAYTEVEVPPHAQLRISGTTYEPGDVGDGDRKAQWVMWALGAPAKYTWNLQ</sequence>
<dbReference type="Proteomes" id="UP000681075">
    <property type="component" value="Unassembled WGS sequence"/>
</dbReference>